<evidence type="ECO:0000313" key="2">
    <source>
        <dbReference type="Proteomes" id="UP000778578"/>
    </source>
</evidence>
<sequence>MRVYGTRNGYVTERNAHRFDFLEWPTVLECEALAGSPADVVAAVADVFEALWRGGFKAVAACDFEDELPACGGRVRYPMPPASEGARASMSSWWKSMLALRKRES</sequence>
<name>A0ABS7QHQ6_9ACTN</name>
<gene>
    <name evidence="1" type="ORF">K7862_34510</name>
</gene>
<accession>A0ABS7QHQ6</accession>
<dbReference type="Proteomes" id="UP000778578">
    <property type="component" value="Unassembled WGS sequence"/>
</dbReference>
<organism evidence="1 2">
    <name type="scientific">Actinacidiphila acidipaludis</name>
    <dbReference type="NCBI Taxonomy" id="2873382"/>
    <lineage>
        <taxon>Bacteria</taxon>
        <taxon>Bacillati</taxon>
        <taxon>Actinomycetota</taxon>
        <taxon>Actinomycetes</taxon>
        <taxon>Kitasatosporales</taxon>
        <taxon>Streptomycetaceae</taxon>
        <taxon>Actinacidiphila</taxon>
    </lineage>
</organism>
<keyword evidence="2" id="KW-1185">Reference proteome</keyword>
<dbReference type="EMBL" id="JAINZZ010000084">
    <property type="protein sequence ID" value="MBY8882712.1"/>
    <property type="molecule type" value="Genomic_DNA"/>
</dbReference>
<reference evidence="1 2" key="1">
    <citation type="submission" date="2021-08" db="EMBL/GenBank/DDBJ databases">
        <title>WGS of actinomycetes from Thailand.</title>
        <authorList>
            <person name="Thawai C."/>
        </authorList>
    </citation>
    <scope>NUCLEOTIDE SEQUENCE [LARGE SCALE GENOMIC DNA]</scope>
    <source>
        <strain evidence="1 2">PLK6-54</strain>
    </source>
</reference>
<comment type="caution">
    <text evidence="1">The sequence shown here is derived from an EMBL/GenBank/DDBJ whole genome shotgun (WGS) entry which is preliminary data.</text>
</comment>
<protein>
    <submittedName>
        <fullName evidence="1">Uncharacterized protein</fullName>
    </submittedName>
</protein>
<proteinExistence type="predicted"/>
<dbReference type="RefSeq" id="WP_222969252.1">
    <property type="nucleotide sequence ID" value="NZ_JAINZZ010000084.1"/>
</dbReference>
<evidence type="ECO:0000313" key="1">
    <source>
        <dbReference type="EMBL" id="MBY8882712.1"/>
    </source>
</evidence>